<evidence type="ECO:0000313" key="4">
    <source>
        <dbReference type="Proteomes" id="UP000824469"/>
    </source>
</evidence>
<dbReference type="PANTHER" id="PTHR43096:SF61">
    <property type="entry name" value="CHAPERONE DNAJ-DOMAIN SUPERFAMILY PROTEIN"/>
    <property type="match status" value="1"/>
</dbReference>
<feature type="region of interest" description="Disordered" evidence="1">
    <location>
        <begin position="33"/>
        <end position="53"/>
    </location>
</feature>
<dbReference type="Proteomes" id="UP000824469">
    <property type="component" value="Unassembled WGS sequence"/>
</dbReference>
<feature type="domain" description="J" evidence="2">
    <location>
        <begin position="68"/>
        <end position="132"/>
    </location>
</feature>
<dbReference type="SUPFAM" id="SSF46565">
    <property type="entry name" value="Chaperone J-domain"/>
    <property type="match status" value="1"/>
</dbReference>
<proteinExistence type="predicted"/>
<feature type="region of interest" description="Disordered" evidence="1">
    <location>
        <begin position="132"/>
        <end position="151"/>
    </location>
</feature>
<accession>A0AA38GLP1</accession>
<evidence type="ECO:0000259" key="2">
    <source>
        <dbReference type="PROSITE" id="PS50076"/>
    </source>
</evidence>
<protein>
    <recommendedName>
        <fullName evidence="2">J domain-containing protein</fullName>
    </recommendedName>
</protein>
<sequence>MGGAHMSLAMRLPPSSLFVPVYIYKTSNINNNNIGSRRVTRDSGSGSGRGRGRGRLLCVRASSKKEESPYQVLGVAPSATPQDIKQAYRKLALKYHPDVNKQPNAQEKFMRIKHAYNTLLDSNSHLKYDFRNRQADSSERAKRGFPKKSGDEEEFYGLEDFFRDLETEFRNWEATADSREKPKSLWEELAELGEEFVEFLEKELNVTDESSGDDINGKTTSDIQEDGNKRYDANSSTRGDFFDEDNSQQVKIENAIDEVEAALAQLKRELGL</sequence>
<dbReference type="SMART" id="SM00271">
    <property type="entry name" value="DnaJ"/>
    <property type="match status" value="1"/>
</dbReference>
<dbReference type="GO" id="GO:0042026">
    <property type="term" value="P:protein refolding"/>
    <property type="evidence" value="ECO:0007669"/>
    <property type="project" value="TreeGrafter"/>
</dbReference>
<dbReference type="InterPro" id="IPR001623">
    <property type="entry name" value="DnaJ_domain"/>
</dbReference>
<dbReference type="PROSITE" id="PS50076">
    <property type="entry name" value="DNAJ_2"/>
    <property type="match status" value="1"/>
</dbReference>
<name>A0AA38GLP1_TAXCH</name>
<keyword evidence="4" id="KW-1185">Reference proteome</keyword>
<dbReference type="InterPro" id="IPR036869">
    <property type="entry name" value="J_dom_sf"/>
</dbReference>
<evidence type="ECO:0000256" key="1">
    <source>
        <dbReference type="SAM" id="MobiDB-lite"/>
    </source>
</evidence>
<dbReference type="EMBL" id="JAHRHJ020000002">
    <property type="protein sequence ID" value="KAH9325291.1"/>
    <property type="molecule type" value="Genomic_DNA"/>
</dbReference>
<dbReference type="GO" id="GO:0051082">
    <property type="term" value="F:unfolded protein binding"/>
    <property type="evidence" value="ECO:0007669"/>
    <property type="project" value="TreeGrafter"/>
</dbReference>
<feature type="compositionally biased region" description="Basic and acidic residues" evidence="1">
    <location>
        <begin position="132"/>
        <end position="142"/>
    </location>
</feature>
<dbReference type="AlphaFoldDB" id="A0AA38GLP1"/>
<reference evidence="3 4" key="1">
    <citation type="journal article" date="2021" name="Nat. Plants">
        <title>The Taxus genome provides insights into paclitaxel biosynthesis.</title>
        <authorList>
            <person name="Xiong X."/>
            <person name="Gou J."/>
            <person name="Liao Q."/>
            <person name="Li Y."/>
            <person name="Zhou Q."/>
            <person name="Bi G."/>
            <person name="Li C."/>
            <person name="Du R."/>
            <person name="Wang X."/>
            <person name="Sun T."/>
            <person name="Guo L."/>
            <person name="Liang H."/>
            <person name="Lu P."/>
            <person name="Wu Y."/>
            <person name="Zhang Z."/>
            <person name="Ro D.K."/>
            <person name="Shang Y."/>
            <person name="Huang S."/>
            <person name="Yan J."/>
        </authorList>
    </citation>
    <scope>NUCLEOTIDE SEQUENCE [LARGE SCALE GENOMIC DNA]</scope>
    <source>
        <strain evidence="3">Ta-2019</strain>
    </source>
</reference>
<comment type="caution">
    <text evidence="3">The sequence shown here is derived from an EMBL/GenBank/DDBJ whole genome shotgun (WGS) entry which is preliminary data.</text>
</comment>
<feature type="region of interest" description="Disordered" evidence="1">
    <location>
        <begin position="207"/>
        <end position="245"/>
    </location>
</feature>
<dbReference type="Gene3D" id="1.10.287.110">
    <property type="entry name" value="DnaJ domain"/>
    <property type="match status" value="1"/>
</dbReference>
<evidence type="ECO:0000313" key="3">
    <source>
        <dbReference type="EMBL" id="KAH9325291.1"/>
    </source>
</evidence>
<dbReference type="OMA" id="FPVRSCG"/>
<dbReference type="GO" id="GO:0005737">
    <property type="term" value="C:cytoplasm"/>
    <property type="evidence" value="ECO:0007669"/>
    <property type="project" value="TreeGrafter"/>
</dbReference>
<dbReference type="PANTHER" id="PTHR43096">
    <property type="entry name" value="DNAJ HOMOLOG 1, MITOCHONDRIAL-RELATED"/>
    <property type="match status" value="1"/>
</dbReference>
<dbReference type="PRINTS" id="PR00625">
    <property type="entry name" value="JDOMAIN"/>
</dbReference>
<dbReference type="Pfam" id="PF00226">
    <property type="entry name" value="DnaJ"/>
    <property type="match status" value="1"/>
</dbReference>
<organism evidence="3 4">
    <name type="scientific">Taxus chinensis</name>
    <name type="common">Chinese yew</name>
    <name type="synonym">Taxus wallichiana var. chinensis</name>
    <dbReference type="NCBI Taxonomy" id="29808"/>
    <lineage>
        <taxon>Eukaryota</taxon>
        <taxon>Viridiplantae</taxon>
        <taxon>Streptophyta</taxon>
        <taxon>Embryophyta</taxon>
        <taxon>Tracheophyta</taxon>
        <taxon>Spermatophyta</taxon>
        <taxon>Pinopsida</taxon>
        <taxon>Pinidae</taxon>
        <taxon>Conifers II</taxon>
        <taxon>Cupressales</taxon>
        <taxon>Taxaceae</taxon>
        <taxon>Taxus</taxon>
    </lineage>
</organism>
<dbReference type="CDD" id="cd06257">
    <property type="entry name" value="DnaJ"/>
    <property type="match status" value="1"/>
</dbReference>
<gene>
    <name evidence="3" type="ORF">KI387_005469</name>
</gene>